<feature type="transmembrane region" description="Helical" evidence="1">
    <location>
        <begin position="212"/>
        <end position="232"/>
    </location>
</feature>
<dbReference type="AlphaFoldDB" id="K5X1W7"/>
<proteinExistence type="predicted"/>
<dbReference type="EMBL" id="JH930471">
    <property type="protein sequence ID" value="EKM56777.1"/>
    <property type="molecule type" value="Genomic_DNA"/>
</dbReference>
<dbReference type="Proteomes" id="UP000008370">
    <property type="component" value="Unassembled WGS sequence"/>
</dbReference>
<feature type="transmembrane region" description="Helical" evidence="1">
    <location>
        <begin position="76"/>
        <end position="95"/>
    </location>
</feature>
<reference evidence="2 3" key="1">
    <citation type="journal article" date="2012" name="BMC Genomics">
        <title>Comparative genomics of the white-rot fungi, Phanerochaete carnosa and P. chrysosporium, to elucidate the genetic basis of the distinct wood types they colonize.</title>
        <authorList>
            <person name="Suzuki H."/>
            <person name="MacDonald J."/>
            <person name="Syed K."/>
            <person name="Salamov A."/>
            <person name="Hori C."/>
            <person name="Aerts A."/>
            <person name="Henrissat B."/>
            <person name="Wiebenga A."/>
            <person name="vanKuyk P.A."/>
            <person name="Barry K."/>
            <person name="Lindquist E."/>
            <person name="LaButti K."/>
            <person name="Lapidus A."/>
            <person name="Lucas S."/>
            <person name="Coutinho P."/>
            <person name="Gong Y."/>
            <person name="Samejima M."/>
            <person name="Mahadevan R."/>
            <person name="Abou-Zaid M."/>
            <person name="de Vries R.P."/>
            <person name="Igarashi K."/>
            <person name="Yadav J.S."/>
            <person name="Grigoriev I.V."/>
            <person name="Master E.R."/>
        </authorList>
    </citation>
    <scope>NUCLEOTIDE SEQUENCE [LARGE SCALE GENOMIC DNA]</scope>
    <source>
        <strain evidence="2 3">HHB-10118-sp</strain>
    </source>
</reference>
<organism evidence="2 3">
    <name type="scientific">Phanerochaete carnosa (strain HHB-10118-sp)</name>
    <name type="common">White-rot fungus</name>
    <name type="synonym">Peniophora carnosa</name>
    <dbReference type="NCBI Taxonomy" id="650164"/>
    <lineage>
        <taxon>Eukaryota</taxon>
        <taxon>Fungi</taxon>
        <taxon>Dikarya</taxon>
        <taxon>Basidiomycota</taxon>
        <taxon>Agaricomycotina</taxon>
        <taxon>Agaricomycetes</taxon>
        <taxon>Polyporales</taxon>
        <taxon>Phanerochaetaceae</taxon>
        <taxon>Phanerochaete</taxon>
    </lineage>
</organism>
<feature type="transmembrane region" description="Helical" evidence="1">
    <location>
        <begin position="148"/>
        <end position="169"/>
    </location>
</feature>
<feature type="transmembrane region" description="Helical" evidence="1">
    <location>
        <begin position="253"/>
        <end position="273"/>
    </location>
</feature>
<dbReference type="KEGG" id="pco:PHACADRAFT_207971"/>
<name>K5X1W7_PHACS</name>
<dbReference type="InParanoid" id="K5X1W7"/>
<evidence type="ECO:0000313" key="2">
    <source>
        <dbReference type="EMBL" id="EKM56777.1"/>
    </source>
</evidence>
<keyword evidence="1" id="KW-1133">Transmembrane helix</keyword>
<accession>K5X1W7</accession>
<evidence type="ECO:0000313" key="3">
    <source>
        <dbReference type="Proteomes" id="UP000008370"/>
    </source>
</evidence>
<keyword evidence="3" id="KW-1185">Reference proteome</keyword>
<dbReference type="RefSeq" id="XP_007394612.1">
    <property type="nucleotide sequence ID" value="XM_007394550.1"/>
</dbReference>
<dbReference type="HOGENOM" id="CLU_785527_0_0_1"/>
<keyword evidence="1" id="KW-0812">Transmembrane</keyword>
<protein>
    <submittedName>
        <fullName evidence="2">Uncharacterized protein</fullName>
    </submittedName>
</protein>
<sequence>MDDYESYLSLSGFGPEDSSRNPLRVAEGGVRSVGKRVTDRLPQLLMNSVLFGAFSMLIPLLVLTVVYRRKLPLPRAVVGGACFFMYGLAVLQWGLEIYTLVLNVLGSLAVREATIQCLDDTIRGATCTLSPDGIDQLLDSSLQLYPRIPAMPLAATLIFGNMANSILAYDLLRGESAMQRFIALLFSVTTIVAGLSLNNASASRTYAITHDLFATFILSWALNVWIGGLTIYKARHSACPRPAGSRQALLHKLHIAAAALHSVLWTVLVYGVIFARYRASSMSSTSWYCALGIHLFISSGFVHFTGIYITTQFLLVVYADDEVQDGISAANLEDASDVLQEVL</sequence>
<gene>
    <name evidence="2" type="ORF">PHACADRAFT_207971</name>
</gene>
<keyword evidence="1" id="KW-0472">Membrane</keyword>
<feature type="transmembrane region" description="Helical" evidence="1">
    <location>
        <begin position="285"/>
        <end position="309"/>
    </location>
</feature>
<feature type="transmembrane region" description="Helical" evidence="1">
    <location>
        <begin position="181"/>
        <end position="200"/>
    </location>
</feature>
<dbReference type="GeneID" id="18912687"/>
<evidence type="ECO:0000256" key="1">
    <source>
        <dbReference type="SAM" id="Phobius"/>
    </source>
</evidence>
<feature type="transmembrane region" description="Helical" evidence="1">
    <location>
        <begin position="44"/>
        <end position="67"/>
    </location>
</feature>